<evidence type="ECO:0000256" key="3">
    <source>
        <dbReference type="ARBA" id="ARBA00022741"/>
    </source>
</evidence>
<dbReference type="eggNOG" id="KOG2509">
    <property type="taxonomic scope" value="Eukaryota"/>
</dbReference>
<dbReference type="NCBIfam" id="TIGR00414">
    <property type="entry name" value="serS"/>
    <property type="match status" value="1"/>
</dbReference>
<dbReference type="PRINTS" id="PR00981">
    <property type="entry name" value="TRNASYNTHSER"/>
</dbReference>
<dbReference type="FunFam" id="3.30.930.10:FF:000069">
    <property type="entry name" value="Seryl-tRNA synthetase"/>
    <property type="match status" value="1"/>
</dbReference>
<evidence type="ECO:0000259" key="9">
    <source>
        <dbReference type="PROSITE" id="PS50862"/>
    </source>
</evidence>
<proteinExistence type="predicted"/>
<dbReference type="OMA" id="EQNCIDR"/>
<dbReference type="HOGENOM" id="CLU_023797_4_3_1"/>
<dbReference type="Proteomes" id="UP000012174">
    <property type="component" value="Unassembled WGS sequence"/>
</dbReference>
<keyword evidence="11" id="KW-1185">Reference proteome</keyword>
<evidence type="ECO:0000313" key="11">
    <source>
        <dbReference type="Proteomes" id="UP000012174"/>
    </source>
</evidence>
<dbReference type="GO" id="GO:0005524">
    <property type="term" value="F:ATP binding"/>
    <property type="evidence" value="ECO:0007669"/>
    <property type="project" value="UniProtKB-KW"/>
</dbReference>
<dbReference type="InterPro" id="IPR006195">
    <property type="entry name" value="aa-tRNA-synth_II"/>
</dbReference>
<dbReference type="GO" id="GO:0006434">
    <property type="term" value="P:seryl-tRNA aminoacylation"/>
    <property type="evidence" value="ECO:0007669"/>
    <property type="project" value="InterPro"/>
</dbReference>
<dbReference type="Pfam" id="PF00587">
    <property type="entry name" value="tRNA-synt_2b"/>
    <property type="match status" value="1"/>
</dbReference>
<keyword evidence="5 10" id="KW-0030">Aminoacyl-tRNA synthetase</keyword>
<feature type="region of interest" description="Disordered" evidence="8">
    <location>
        <begin position="25"/>
        <end position="75"/>
    </location>
</feature>
<dbReference type="AlphaFoldDB" id="M7SDB8"/>
<feature type="region of interest" description="Disordered" evidence="8">
    <location>
        <begin position="134"/>
        <end position="175"/>
    </location>
</feature>
<dbReference type="STRING" id="1287681.M7SDB8"/>
<organism evidence="10 11">
    <name type="scientific">Eutypa lata (strain UCR-EL1)</name>
    <name type="common">Grapevine dieback disease fungus</name>
    <name type="synonym">Eutypa armeniacae</name>
    <dbReference type="NCBI Taxonomy" id="1287681"/>
    <lineage>
        <taxon>Eukaryota</taxon>
        <taxon>Fungi</taxon>
        <taxon>Dikarya</taxon>
        <taxon>Ascomycota</taxon>
        <taxon>Pezizomycotina</taxon>
        <taxon>Sordariomycetes</taxon>
        <taxon>Xylariomycetidae</taxon>
        <taxon>Xylariales</taxon>
        <taxon>Diatrypaceae</taxon>
        <taxon>Eutypa</taxon>
    </lineage>
</organism>
<gene>
    <name evidence="10" type="ORF">UCREL1_8839</name>
</gene>
<dbReference type="EMBL" id="KB707114">
    <property type="protein sequence ID" value="EMR64209.1"/>
    <property type="molecule type" value="Genomic_DNA"/>
</dbReference>
<sequence length="567" mass="62877">MRLLQRPFIYPQCRIVRSRFLPPATPARRSFQSSSIIRSSSKSNKTPSSSSETTSPSNTPFTAPPRPTTAPRPNIDIKHIRQNAPLYAQNCIERNYGAQAAYPERINALFEEWQTRQRAGRGLRERSNAVRRHLANPATIQHEGDDTAAGAEGKTEESSSSSNEEKELRGKSRDELLEEARELKRKLSAIEDEESRLTTEMEELALAIPNLTSEETPRGDEPRVLTYINDEPATTTTTTGTQCSSSDRIWRSHVHIGTELGILDFAGAATSSGWGWYYLLDEGAQLEQALIQYALTSVSKYPGWRRVTPPSVVYSHIAAACGFQPRDQNGEQQVYALAQNASDAARGRPELSLAGTAEIPLAGMRADTLFESASELPLKVVGVSRCYRAEAGARGADTKGLYRVHEFSKVEMFAWTPPDAEATTEVFDELLDIQTEILEGLGLRCRVLEMPSTDLGASASRKCDIEAFFPSRSDGPDGGWGEVTSTSICGDYQTRRLATRARVDGRRLTYPWTVNGTALAVPRVLAALLENGWDEEEMTVAIPECLRPWMDWKDKIGPKHHLHPRRG</sequence>
<accession>M7SDB8</accession>
<dbReference type="PROSITE" id="PS50862">
    <property type="entry name" value="AA_TRNA_LIGASE_II"/>
    <property type="match status" value="1"/>
</dbReference>
<dbReference type="OrthoDB" id="10264585at2759"/>
<dbReference type="GO" id="GO:0004828">
    <property type="term" value="F:serine-tRNA ligase activity"/>
    <property type="evidence" value="ECO:0007669"/>
    <property type="project" value="UniProtKB-EC"/>
</dbReference>
<dbReference type="InterPro" id="IPR010978">
    <property type="entry name" value="tRNA-bd_arm"/>
</dbReference>
<dbReference type="PANTHER" id="PTHR11778">
    <property type="entry name" value="SERYL-TRNA SYNTHETASE"/>
    <property type="match status" value="1"/>
</dbReference>
<protein>
    <recommendedName>
        <fullName evidence="1">serine--tRNA ligase</fullName>
        <ecNumber evidence="1">6.1.1.11</ecNumber>
    </recommendedName>
    <alternativeName>
        <fullName evidence="6">Seryl-tRNA synthetase</fullName>
    </alternativeName>
    <alternativeName>
        <fullName evidence="7">Seryl-tRNA(Ser) synthetase</fullName>
    </alternativeName>
</protein>
<feature type="compositionally biased region" description="Basic and acidic residues" evidence="8">
    <location>
        <begin position="153"/>
        <end position="175"/>
    </location>
</feature>
<feature type="compositionally biased region" description="Low complexity" evidence="8">
    <location>
        <begin position="28"/>
        <end position="61"/>
    </location>
</feature>
<feature type="domain" description="Aminoacyl-transfer RNA synthetases class-II family profile" evidence="9">
    <location>
        <begin position="375"/>
        <end position="543"/>
    </location>
</feature>
<evidence type="ECO:0000313" key="10">
    <source>
        <dbReference type="EMBL" id="EMR64209.1"/>
    </source>
</evidence>
<evidence type="ECO:0000256" key="1">
    <source>
        <dbReference type="ARBA" id="ARBA00012840"/>
    </source>
</evidence>
<dbReference type="SUPFAM" id="SSF55681">
    <property type="entry name" value="Class II aaRS and biotin synthetases"/>
    <property type="match status" value="1"/>
</dbReference>
<dbReference type="InterPro" id="IPR002317">
    <property type="entry name" value="Ser-tRNA-ligase_type_1"/>
</dbReference>
<name>M7SDB8_EUTLA</name>
<keyword evidence="3" id="KW-0547">Nucleotide-binding</keyword>
<dbReference type="KEGG" id="ela:UCREL1_8839"/>
<keyword evidence="4" id="KW-0067">ATP-binding</keyword>
<evidence type="ECO:0000256" key="2">
    <source>
        <dbReference type="ARBA" id="ARBA00022598"/>
    </source>
</evidence>
<evidence type="ECO:0000256" key="5">
    <source>
        <dbReference type="ARBA" id="ARBA00023146"/>
    </source>
</evidence>
<evidence type="ECO:0000256" key="7">
    <source>
        <dbReference type="ARBA" id="ARBA00034892"/>
    </source>
</evidence>
<dbReference type="Gene3D" id="1.10.287.40">
    <property type="entry name" value="Serine-tRNA synthetase, tRNA binding domain"/>
    <property type="match status" value="1"/>
</dbReference>
<evidence type="ECO:0000256" key="8">
    <source>
        <dbReference type="SAM" id="MobiDB-lite"/>
    </source>
</evidence>
<dbReference type="EC" id="6.1.1.11" evidence="1"/>
<dbReference type="InterPro" id="IPR002314">
    <property type="entry name" value="aa-tRNA-synt_IIb"/>
</dbReference>
<evidence type="ECO:0000256" key="4">
    <source>
        <dbReference type="ARBA" id="ARBA00022840"/>
    </source>
</evidence>
<evidence type="ECO:0000256" key="6">
    <source>
        <dbReference type="ARBA" id="ARBA00031113"/>
    </source>
</evidence>
<dbReference type="InterPro" id="IPR042103">
    <property type="entry name" value="SerRS_1_N_sf"/>
</dbReference>
<dbReference type="InterPro" id="IPR045864">
    <property type="entry name" value="aa-tRNA-synth_II/BPL/LPL"/>
</dbReference>
<dbReference type="Gene3D" id="3.30.930.10">
    <property type="entry name" value="Bira Bifunctional Protein, Domain 2"/>
    <property type="match status" value="1"/>
</dbReference>
<dbReference type="SUPFAM" id="SSF46589">
    <property type="entry name" value="tRNA-binding arm"/>
    <property type="match status" value="2"/>
</dbReference>
<keyword evidence="2" id="KW-0436">Ligase</keyword>
<reference evidence="11" key="1">
    <citation type="journal article" date="2013" name="Genome Announc.">
        <title>Draft genome sequence of the grapevine dieback fungus Eutypa lata UCR-EL1.</title>
        <authorList>
            <person name="Blanco-Ulate B."/>
            <person name="Rolshausen P.E."/>
            <person name="Cantu D."/>
        </authorList>
    </citation>
    <scope>NUCLEOTIDE SEQUENCE [LARGE SCALE GENOMIC DNA]</scope>
    <source>
        <strain evidence="11">UCR-EL1</strain>
    </source>
</reference>